<gene>
    <name evidence="2" type="ORF">NDU88_002955</name>
</gene>
<reference evidence="2" key="1">
    <citation type="journal article" date="2022" name="bioRxiv">
        <title>Sequencing and chromosome-scale assembly of the giantPleurodeles waltlgenome.</title>
        <authorList>
            <person name="Brown T."/>
            <person name="Elewa A."/>
            <person name="Iarovenko S."/>
            <person name="Subramanian E."/>
            <person name="Araus A.J."/>
            <person name="Petzold A."/>
            <person name="Susuki M."/>
            <person name="Suzuki K.-i.T."/>
            <person name="Hayashi T."/>
            <person name="Toyoda A."/>
            <person name="Oliveira C."/>
            <person name="Osipova E."/>
            <person name="Leigh N.D."/>
            <person name="Simon A."/>
            <person name="Yun M.H."/>
        </authorList>
    </citation>
    <scope>NUCLEOTIDE SEQUENCE</scope>
    <source>
        <strain evidence="2">20211129_DDA</strain>
        <tissue evidence="2">Liver</tissue>
    </source>
</reference>
<dbReference type="AlphaFoldDB" id="A0AAV7RDM5"/>
<accession>A0AAV7RDM5</accession>
<proteinExistence type="predicted"/>
<sequence>MEGMSRCLGGVDFSLGKMVWDVERVGWGMEDVRTVAGMSLRRGMPKRNGKPETQVGSDPLGKGRSPWGKIIFRPFLPPLGADWPILMRPICPPRGQKPLDTREFFLCVNFTQGE</sequence>
<keyword evidence="3" id="KW-1185">Reference proteome</keyword>
<protein>
    <submittedName>
        <fullName evidence="2">Uncharacterized protein</fullName>
    </submittedName>
</protein>
<name>A0AAV7RDM5_PLEWA</name>
<comment type="caution">
    <text evidence="2">The sequence shown here is derived from an EMBL/GenBank/DDBJ whole genome shotgun (WGS) entry which is preliminary data.</text>
</comment>
<evidence type="ECO:0000256" key="1">
    <source>
        <dbReference type="SAM" id="MobiDB-lite"/>
    </source>
</evidence>
<organism evidence="2 3">
    <name type="scientific">Pleurodeles waltl</name>
    <name type="common">Iberian ribbed newt</name>
    <dbReference type="NCBI Taxonomy" id="8319"/>
    <lineage>
        <taxon>Eukaryota</taxon>
        <taxon>Metazoa</taxon>
        <taxon>Chordata</taxon>
        <taxon>Craniata</taxon>
        <taxon>Vertebrata</taxon>
        <taxon>Euteleostomi</taxon>
        <taxon>Amphibia</taxon>
        <taxon>Batrachia</taxon>
        <taxon>Caudata</taxon>
        <taxon>Salamandroidea</taxon>
        <taxon>Salamandridae</taxon>
        <taxon>Pleurodelinae</taxon>
        <taxon>Pleurodeles</taxon>
    </lineage>
</organism>
<evidence type="ECO:0000313" key="2">
    <source>
        <dbReference type="EMBL" id="KAJ1150158.1"/>
    </source>
</evidence>
<evidence type="ECO:0000313" key="3">
    <source>
        <dbReference type="Proteomes" id="UP001066276"/>
    </source>
</evidence>
<dbReference type="EMBL" id="JANPWB010000009">
    <property type="protein sequence ID" value="KAJ1150158.1"/>
    <property type="molecule type" value="Genomic_DNA"/>
</dbReference>
<feature type="region of interest" description="Disordered" evidence="1">
    <location>
        <begin position="40"/>
        <end position="64"/>
    </location>
</feature>
<dbReference type="Proteomes" id="UP001066276">
    <property type="component" value="Chromosome 5"/>
</dbReference>